<feature type="transmembrane region" description="Helical" evidence="2">
    <location>
        <begin position="12"/>
        <end position="33"/>
    </location>
</feature>
<evidence type="ECO:0000256" key="1">
    <source>
        <dbReference type="SAM" id="MobiDB-lite"/>
    </source>
</evidence>
<evidence type="ECO:0000313" key="4">
    <source>
        <dbReference type="EMBL" id="AYF92028.1"/>
    </source>
</evidence>
<keyword evidence="2" id="KW-0812">Transmembrane</keyword>
<feature type="compositionally biased region" description="Low complexity" evidence="1">
    <location>
        <begin position="275"/>
        <end position="302"/>
    </location>
</feature>
<organism evidence="4 5">
    <name type="scientific">Apilactobacillus bombintestini</name>
    <dbReference type="NCBI Taxonomy" id="2419772"/>
    <lineage>
        <taxon>Bacteria</taxon>
        <taxon>Bacillati</taxon>
        <taxon>Bacillota</taxon>
        <taxon>Bacilli</taxon>
        <taxon>Lactobacillales</taxon>
        <taxon>Lactobacillaceae</taxon>
        <taxon>Apilactobacillus</taxon>
    </lineage>
</organism>
<reference evidence="4 5" key="1">
    <citation type="submission" date="2018-09" db="EMBL/GenBank/DDBJ databases">
        <title>Genome sequencing of strain BHWM-4.</title>
        <authorList>
            <person name="Heo J."/>
            <person name="Kim S.-J."/>
            <person name="Kwon S.-W."/>
        </authorList>
    </citation>
    <scope>NUCLEOTIDE SEQUENCE [LARGE SCALE GENOMIC DNA]</scope>
    <source>
        <strain evidence="4 5">BHWM-4</strain>
    </source>
</reference>
<evidence type="ECO:0000313" key="5">
    <source>
        <dbReference type="Proteomes" id="UP000272003"/>
    </source>
</evidence>
<dbReference type="EMBL" id="CP032626">
    <property type="protein sequence ID" value="AYF92028.1"/>
    <property type="molecule type" value="Genomic_DNA"/>
</dbReference>
<dbReference type="KEGG" id="abom:D7I45_00265"/>
<dbReference type="AlphaFoldDB" id="A0A387AQX1"/>
<keyword evidence="2" id="KW-1133">Transmembrane helix</keyword>
<feature type="domain" description="Putative host cell surface-exposed lipoprotein Ltp-like HTH region" evidence="3">
    <location>
        <begin position="364"/>
        <end position="411"/>
    </location>
</feature>
<feature type="region of interest" description="Disordered" evidence="1">
    <location>
        <begin position="268"/>
        <end position="313"/>
    </location>
</feature>
<dbReference type="InterPro" id="IPR011434">
    <property type="entry name" value="Ltp-like_HTH"/>
</dbReference>
<protein>
    <recommendedName>
        <fullName evidence="3">Putative host cell surface-exposed lipoprotein Ltp-like HTH region domain-containing protein</fullName>
    </recommendedName>
</protein>
<accession>A0A387AQX1</accession>
<feature type="transmembrane region" description="Helical" evidence="2">
    <location>
        <begin position="86"/>
        <end position="107"/>
    </location>
</feature>
<keyword evidence="5" id="KW-1185">Reference proteome</keyword>
<evidence type="ECO:0000256" key="2">
    <source>
        <dbReference type="SAM" id="Phobius"/>
    </source>
</evidence>
<keyword evidence="2" id="KW-0472">Membrane</keyword>
<sequence>MAIYFFEERFISMGKLITTLFLVSILTLVTLSITYAENIEPKFRGRTYRYRDLFLINLAVSVGLFIIRSIMIPFNTNNTAGSFEMFFGYAGIILFLVLVVAVLAFIYRYVKTKQIYVGYLWLTVASLIAFLVFLCSATVIDANANKHANSAKPATTAQKKSQPKLQAKSQSQPKKQTYLKQISSTNGNGIVDNNGKISYVYQTDKNANISTDADAGQSSIDKISDTQYRITLTLKDQNSNYVDIMANKKGQNQGTDEVNFYTQDGYDKLINGKENSNNDNSSINNSDSNGDATSSDNDINNDSTDDGDNNVPMEYQNALEKGQNYASQMNLSKQGVYDQLTSSYGEGFAKDAANYAINHITDVDWKQNALQTAQKYQSYMHMSKASIQEQLSSSAGDKFTPNEAAYAAQNLNS</sequence>
<proteinExistence type="predicted"/>
<dbReference type="Proteomes" id="UP000272003">
    <property type="component" value="Chromosome"/>
</dbReference>
<feature type="region of interest" description="Disordered" evidence="1">
    <location>
        <begin position="151"/>
        <end position="174"/>
    </location>
</feature>
<name>A0A387AQX1_9LACO</name>
<feature type="transmembrane region" description="Helical" evidence="2">
    <location>
        <begin position="54"/>
        <end position="74"/>
    </location>
</feature>
<gene>
    <name evidence="4" type="ORF">D7I45_00265</name>
</gene>
<dbReference type="InterPro" id="IPR036388">
    <property type="entry name" value="WH-like_DNA-bd_sf"/>
</dbReference>
<feature type="transmembrane region" description="Helical" evidence="2">
    <location>
        <begin position="119"/>
        <end position="140"/>
    </location>
</feature>
<dbReference type="OrthoDB" id="1669102at2"/>
<dbReference type="Gene3D" id="1.10.10.10">
    <property type="entry name" value="Winged helix-like DNA-binding domain superfamily/Winged helix DNA-binding domain"/>
    <property type="match status" value="2"/>
</dbReference>
<evidence type="ECO:0000259" key="3">
    <source>
        <dbReference type="Pfam" id="PF07553"/>
    </source>
</evidence>
<feature type="domain" description="Putative host cell surface-exposed lipoprotein Ltp-like HTH region" evidence="3">
    <location>
        <begin position="314"/>
        <end position="360"/>
    </location>
</feature>
<dbReference type="Pfam" id="PF07553">
    <property type="entry name" value="Lipoprotein_Ltp"/>
    <property type="match status" value="2"/>
</dbReference>